<dbReference type="InterPro" id="IPR014338">
    <property type="entry name" value="CHP02996_rpt-companion-dom"/>
</dbReference>
<reference evidence="1 2" key="1">
    <citation type="submission" date="2021-04" db="EMBL/GenBank/DDBJ databases">
        <authorList>
            <person name="Ivanova A."/>
        </authorList>
    </citation>
    <scope>NUCLEOTIDE SEQUENCE [LARGE SCALE GENOMIC DNA]</scope>
    <source>
        <strain evidence="1 2">G18</strain>
    </source>
</reference>
<proteinExistence type="predicted"/>
<dbReference type="NCBIfam" id="TIGR02996">
    <property type="entry name" value="rpt_mate_G_obs"/>
    <property type="match status" value="1"/>
</dbReference>
<evidence type="ECO:0000313" key="2">
    <source>
        <dbReference type="Proteomes" id="UP000676565"/>
    </source>
</evidence>
<dbReference type="InterPro" id="IPR032675">
    <property type="entry name" value="LRR_dom_sf"/>
</dbReference>
<gene>
    <name evidence="1" type="ORF">J8F10_17550</name>
</gene>
<comment type="caution">
    <text evidence="1">The sequence shown here is derived from an EMBL/GenBank/DDBJ whole genome shotgun (WGS) entry which is preliminary data.</text>
</comment>
<accession>A0ABS5BTN4</accession>
<name>A0ABS5BTN4_9BACT</name>
<keyword evidence="2" id="KW-1185">Reference proteome</keyword>
<dbReference type="Gene3D" id="3.80.10.10">
    <property type="entry name" value="Ribonuclease Inhibitor"/>
    <property type="match status" value="1"/>
</dbReference>
<evidence type="ECO:0000313" key="1">
    <source>
        <dbReference type="EMBL" id="MBP3957076.1"/>
    </source>
</evidence>
<dbReference type="EMBL" id="JAGKQQ010000001">
    <property type="protein sequence ID" value="MBP3957076.1"/>
    <property type="molecule type" value="Genomic_DNA"/>
</dbReference>
<protein>
    <submittedName>
        <fullName evidence="1">TIGR02996 domain-containing protein</fullName>
    </submittedName>
</protein>
<sequence>MDLLSQHEAFLRAIFDAPDDDTPRLVYADFLQEHGDEERATLIRWQCGRGAKPATVTSAPPKSWRGFPPTPAELDLRLERLLDTNTLRGDIVRSSPEFFAATTVRLFGGRVTSGEPFDVLFGLAAFALVTELELIGEEVPDLDSDFTTFSLVPVITPAGVAALAQHRSLRRITTLDLRNNDLDNDAARALVKSPYLDNLKRLRLLEGNRLRGRVWQQVIERFGEDVVG</sequence>
<organism evidence="1 2">
    <name type="scientific">Gemmata palustris</name>
    <dbReference type="NCBI Taxonomy" id="2822762"/>
    <lineage>
        <taxon>Bacteria</taxon>
        <taxon>Pseudomonadati</taxon>
        <taxon>Planctomycetota</taxon>
        <taxon>Planctomycetia</taxon>
        <taxon>Gemmatales</taxon>
        <taxon>Gemmataceae</taxon>
        <taxon>Gemmata</taxon>
    </lineage>
</organism>
<dbReference type="RefSeq" id="WP_210655798.1">
    <property type="nucleotide sequence ID" value="NZ_JAGKQQ010000001.1"/>
</dbReference>
<dbReference type="Proteomes" id="UP000676565">
    <property type="component" value="Unassembled WGS sequence"/>
</dbReference>